<evidence type="ECO:0000256" key="2">
    <source>
        <dbReference type="ARBA" id="ARBA00006275"/>
    </source>
</evidence>
<feature type="domain" description="RagB/SusD" evidence="6">
    <location>
        <begin position="315"/>
        <end position="452"/>
    </location>
</feature>
<dbReference type="InterPro" id="IPR012944">
    <property type="entry name" value="SusD_RagB_dom"/>
</dbReference>
<dbReference type="RefSeq" id="WP_183869333.1">
    <property type="nucleotide sequence ID" value="NZ_JACHCF010000011.1"/>
</dbReference>
<keyword evidence="3" id="KW-0732">Signal</keyword>
<organism evidence="8 9">
    <name type="scientific">Pedobacter cryoconitis</name>
    <dbReference type="NCBI Taxonomy" id="188932"/>
    <lineage>
        <taxon>Bacteria</taxon>
        <taxon>Pseudomonadati</taxon>
        <taxon>Bacteroidota</taxon>
        <taxon>Sphingobacteriia</taxon>
        <taxon>Sphingobacteriales</taxon>
        <taxon>Sphingobacteriaceae</taxon>
        <taxon>Pedobacter</taxon>
    </lineage>
</organism>
<dbReference type="Proteomes" id="UP000537718">
    <property type="component" value="Unassembled WGS sequence"/>
</dbReference>
<name>A0A7W9DLS5_9SPHI</name>
<dbReference type="SUPFAM" id="SSF48452">
    <property type="entry name" value="TPR-like"/>
    <property type="match status" value="1"/>
</dbReference>
<reference evidence="8 9" key="1">
    <citation type="submission" date="2020-08" db="EMBL/GenBank/DDBJ databases">
        <title>Genomic Encyclopedia of Type Strains, Phase IV (KMG-V): Genome sequencing to study the core and pangenomes of soil and plant-associated prokaryotes.</title>
        <authorList>
            <person name="Whitman W."/>
        </authorList>
    </citation>
    <scope>NUCLEOTIDE SEQUENCE [LARGE SCALE GENOMIC DNA]</scope>
    <source>
        <strain evidence="8 9">MP7CTX6</strain>
    </source>
</reference>
<evidence type="ECO:0000259" key="7">
    <source>
        <dbReference type="Pfam" id="PF14322"/>
    </source>
</evidence>
<evidence type="ECO:0000256" key="4">
    <source>
        <dbReference type="ARBA" id="ARBA00023136"/>
    </source>
</evidence>
<comment type="similarity">
    <text evidence="2">Belongs to the SusD family.</text>
</comment>
<gene>
    <name evidence="8" type="ORF">HDE69_004297</name>
</gene>
<evidence type="ECO:0008006" key="10">
    <source>
        <dbReference type="Google" id="ProtNLM"/>
    </source>
</evidence>
<protein>
    <recommendedName>
        <fullName evidence="10">RagB/SusD family nutrient uptake outer membrane protein</fullName>
    </recommendedName>
</protein>
<dbReference type="CDD" id="cd08977">
    <property type="entry name" value="SusD"/>
    <property type="match status" value="1"/>
</dbReference>
<proteinExistence type="inferred from homology"/>
<dbReference type="Pfam" id="PF07980">
    <property type="entry name" value="SusD_RagB"/>
    <property type="match status" value="1"/>
</dbReference>
<dbReference type="EMBL" id="JACHCF010000011">
    <property type="protein sequence ID" value="MBB5623214.1"/>
    <property type="molecule type" value="Genomic_DNA"/>
</dbReference>
<evidence type="ECO:0000256" key="5">
    <source>
        <dbReference type="ARBA" id="ARBA00023237"/>
    </source>
</evidence>
<evidence type="ECO:0000256" key="3">
    <source>
        <dbReference type="ARBA" id="ARBA00022729"/>
    </source>
</evidence>
<dbReference type="InterPro" id="IPR033985">
    <property type="entry name" value="SusD-like_N"/>
</dbReference>
<dbReference type="Pfam" id="PF14322">
    <property type="entry name" value="SusD-like_3"/>
    <property type="match status" value="1"/>
</dbReference>
<evidence type="ECO:0000313" key="8">
    <source>
        <dbReference type="EMBL" id="MBB5623214.1"/>
    </source>
</evidence>
<dbReference type="Gene3D" id="1.25.40.390">
    <property type="match status" value="1"/>
</dbReference>
<dbReference type="AlphaFoldDB" id="A0A7W9DLS5"/>
<comment type="caution">
    <text evidence="8">The sequence shown here is derived from an EMBL/GenBank/DDBJ whole genome shotgun (WGS) entry which is preliminary data.</text>
</comment>
<accession>A0A7W9DLS5</accession>
<feature type="domain" description="SusD-like N-terminal" evidence="7">
    <location>
        <begin position="23"/>
        <end position="211"/>
    </location>
</feature>
<keyword evidence="4" id="KW-0472">Membrane</keyword>
<evidence type="ECO:0000313" key="9">
    <source>
        <dbReference type="Proteomes" id="UP000537718"/>
    </source>
</evidence>
<evidence type="ECO:0000256" key="1">
    <source>
        <dbReference type="ARBA" id="ARBA00004442"/>
    </source>
</evidence>
<sequence>MKNKIFLIALVIVGFMTSCKKQLDIDPTASLSPETVGPLDVQKLMNGVYDGLQEGNTSYFYLSYVAEDLSADNLAYRATFFQNGEVDNNAILPSNVLVARYFNAPYVVIQRANDLLEIINKSALDAGVKNSLLTQTYFLRAYAYYKLVTLFGGVPIVTDRSVVKVPRKTADEVYTQIIADLNASVAAGGIITDSKFASVEASKGLLARVYLIKKDYANAKKNADEVIASPKFALSSDYNSIFAPPYVSTEHIFKVVFTATEGSNSLSYFLQHPSMPGGGRAELPVDISLVNAFEPGDQRKAASMTQISAPLANPGWYSRKYQDPTGAAAHPYYILRISEMYLISAEAQFLTSNSATDAVALGRINSVRTKRSLPALTTLSLQDIIKERRVELAFENTRWMDMRRTPSPTNPAKSMATVYLEAKGRTINDELYPIPQAAIDVNDMLKPNNPGY</sequence>
<keyword evidence="5" id="KW-0998">Cell outer membrane</keyword>
<comment type="subcellular location">
    <subcellularLocation>
        <location evidence="1">Cell outer membrane</location>
    </subcellularLocation>
</comment>
<dbReference type="InterPro" id="IPR011990">
    <property type="entry name" value="TPR-like_helical_dom_sf"/>
</dbReference>
<dbReference type="GO" id="GO:0009279">
    <property type="term" value="C:cell outer membrane"/>
    <property type="evidence" value="ECO:0007669"/>
    <property type="project" value="UniProtKB-SubCell"/>
</dbReference>
<dbReference type="PROSITE" id="PS51257">
    <property type="entry name" value="PROKAR_LIPOPROTEIN"/>
    <property type="match status" value="1"/>
</dbReference>
<evidence type="ECO:0000259" key="6">
    <source>
        <dbReference type="Pfam" id="PF07980"/>
    </source>
</evidence>